<dbReference type="Proteomes" id="UP001295444">
    <property type="component" value="Chromosome 06"/>
</dbReference>
<reference evidence="2" key="1">
    <citation type="submission" date="2022-03" db="EMBL/GenBank/DDBJ databases">
        <authorList>
            <person name="Alioto T."/>
            <person name="Alioto T."/>
            <person name="Gomez Garrido J."/>
        </authorList>
    </citation>
    <scope>NUCLEOTIDE SEQUENCE</scope>
</reference>
<gene>
    <name evidence="2" type="ORF">PECUL_23A052454</name>
</gene>
<sequence length="58" mass="6957">MDAVYKSCFLFWFFFRIQRLATKIPMKQWPVLQDLTTLQDHRMLSQTSAQLELSSCKE</sequence>
<evidence type="ECO:0000313" key="3">
    <source>
        <dbReference type="Proteomes" id="UP001295444"/>
    </source>
</evidence>
<proteinExistence type="predicted"/>
<evidence type="ECO:0000313" key="2">
    <source>
        <dbReference type="EMBL" id="CAH2303288.1"/>
    </source>
</evidence>
<protein>
    <submittedName>
        <fullName evidence="2">Uncharacterized protein</fullName>
    </submittedName>
</protein>
<feature type="signal peptide" evidence="1">
    <location>
        <begin position="1"/>
        <end position="22"/>
    </location>
</feature>
<accession>A0AAD1SMF4</accession>
<keyword evidence="3" id="KW-1185">Reference proteome</keyword>
<dbReference type="EMBL" id="OW240917">
    <property type="protein sequence ID" value="CAH2303288.1"/>
    <property type="molecule type" value="Genomic_DNA"/>
</dbReference>
<name>A0AAD1SMF4_PELCU</name>
<evidence type="ECO:0000256" key="1">
    <source>
        <dbReference type="SAM" id="SignalP"/>
    </source>
</evidence>
<feature type="chain" id="PRO_5041967614" evidence="1">
    <location>
        <begin position="23"/>
        <end position="58"/>
    </location>
</feature>
<dbReference type="AlphaFoldDB" id="A0AAD1SMF4"/>
<organism evidence="2 3">
    <name type="scientific">Pelobates cultripes</name>
    <name type="common">Western spadefoot toad</name>
    <dbReference type="NCBI Taxonomy" id="61616"/>
    <lineage>
        <taxon>Eukaryota</taxon>
        <taxon>Metazoa</taxon>
        <taxon>Chordata</taxon>
        <taxon>Craniata</taxon>
        <taxon>Vertebrata</taxon>
        <taxon>Euteleostomi</taxon>
        <taxon>Amphibia</taxon>
        <taxon>Batrachia</taxon>
        <taxon>Anura</taxon>
        <taxon>Pelobatoidea</taxon>
        <taxon>Pelobatidae</taxon>
        <taxon>Pelobates</taxon>
    </lineage>
</organism>
<keyword evidence="1" id="KW-0732">Signal</keyword>